<reference evidence="1 2" key="1">
    <citation type="submission" date="2020-08" db="EMBL/GenBank/DDBJ databases">
        <title>Sequencing the genomes of 1000 actinobacteria strains.</title>
        <authorList>
            <person name="Klenk H.-P."/>
        </authorList>
    </citation>
    <scope>NUCLEOTIDE SEQUENCE [LARGE SCALE GENOMIC DNA]</scope>
    <source>
        <strain evidence="1 2">DSM 44551</strain>
    </source>
</reference>
<gene>
    <name evidence="1" type="ORF">HDA36_005237</name>
</gene>
<evidence type="ECO:0000313" key="1">
    <source>
        <dbReference type="EMBL" id="MBB5435153.1"/>
    </source>
</evidence>
<dbReference type="AlphaFoldDB" id="A0A7W8QSM0"/>
<name>A0A7W8QSM0_9ACTN</name>
<dbReference type="InterPro" id="IPR010144">
    <property type="entry name" value="CRISPR-assoc_prot_Csd1-typ"/>
</dbReference>
<organism evidence="1 2">
    <name type="scientific">Nocardiopsis composta</name>
    <dbReference type="NCBI Taxonomy" id="157465"/>
    <lineage>
        <taxon>Bacteria</taxon>
        <taxon>Bacillati</taxon>
        <taxon>Actinomycetota</taxon>
        <taxon>Actinomycetes</taxon>
        <taxon>Streptosporangiales</taxon>
        <taxon>Nocardiopsidaceae</taxon>
        <taxon>Nocardiopsis</taxon>
    </lineage>
</organism>
<accession>A0A7W8QSM0</accession>
<comment type="caution">
    <text evidence="1">The sequence shown here is derived from an EMBL/GenBank/DDBJ whole genome shotgun (WGS) entry which is preliminary data.</text>
</comment>
<dbReference type="NCBIfam" id="TIGR01863">
    <property type="entry name" value="cas_Csd1"/>
    <property type="match status" value="1"/>
</dbReference>
<keyword evidence="2" id="KW-1185">Reference proteome</keyword>
<dbReference type="RefSeq" id="WP_184396647.1">
    <property type="nucleotide sequence ID" value="NZ_BAAAJD010000105.1"/>
</dbReference>
<dbReference type="Pfam" id="PF09709">
    <property type="entry name" value="Cas_Csd1"/>
    <property type="match status" value="1"/>
</dbReference>
<proteinExistence type="predicted"/>
<sequence length="592" mass="65422">MLLKALAEHAPHVEDLPPAHYRPRTVRWCLSLDAAGTPVLNDLANPERRHGIALNAPYVYRSGAKPPPTLLVDNLEFVLAVAKAKTDKARTEARRRNDAYIELLREWAAEAEAEGDPAARAVLACFENGRHLKVEIPKKAKSSELVAVSLTGHPWPHLQPAAQATWRRTVTARKSGRAGQGECLSCGAHRMLLDSLPEPVKAGLIPVGTDRGRDAQLVSVNTPAQGRGGRIQLADIPLCEECGAGSVAVLNALLAERSHRYRAPDAVTVWWLKDPVALPVMDVLTDAEPQDVAAVYAALEDPAGSLGAPDIDTNRFYAATLSANQSRVIVRDWIDVPLRRALERITGWFGDHEIQDWRSDGPRKAPIWLMARCLGSGTSTAEGWRYSKGTEPPTAHRQLLGAALNGTPPPAVLLYRLNQRIGADGRIDHARAALLRLIYNRTFATDHGKVPSVLDEKRTDPAYVAGRLFAVLESLQHRALRDRETGEGPNTTIADKWLSAAKVTPRARMEPLLDKSQGHLRRLRTSRDQREKNAERAFFRTICDLHDMLEGPLPTILDQEGQSLFSLGYYQQHSHDYRQRRAHASDNDQGEQ</sequence>
<dbReference type="Proteomes" id="UP000572635">
    <property type="component" value="Unassembled WGS sequence"/>
</dbReference>
<dbReference type="EMBL" id="JACHDB010000001">
    <property type="protein sequence ID" value="MBB5435153.1"/>
    <property type="molecule type" value="Genomic_DNA"/>
</dbReference>
<protein>
    <submittedName>
        <fullName evidence="1">CRISPR-associated protein Csd1</fullName>
    </submittedName>
</protein>
<evidence type="ECO:0000313" key="2">
    <source>
        <dbReference type="Proteomes" id="UP000572635"/>
    </source>
</evidence>